<feature type="non-terminal residue" evidence="1">
    <location>
        <position position="72"/>
    </location>
</feature>
<dbReference type="AlphaFoldDB" id="A0A5C2RKW3"/>
<dbReference type="EMBL" id="ML122297">
    <property type="protein sequence ID" value="RPD55175.1"/>
    <property type="molecule type" value="Genomic_DNA"/>
</dbReference>
<evidence type="ECO:0000313" key="3">
    <source>
        <dbReference type="Proteomes" id="UP000313359"/>
    </source>
</evidence>
<accession>A0A5C2RKW3</accession>
<evidence type="ECO:0000313" key="2">
    <source>
        <dbReference type="EMBL" id="RPD55175.1"/>
    </source>
</evidence>
<evidence type="ECO:0000313" key="1">
    <source>
        <dbReference type="EMBL" id="RPD52222.1"/>
    </source>
</evidence>
<dbReference type="EMBL" id="ML122388">
    <property type="protein sequence ID" value="RPD52222.1"/>
    <property type="molecule type" value="Genomic_DNA"/>
</dbReference>
<dbReference type="Proteomes" id="UP000313359">
    <property type="component" value="Unassembled WGS sequence"/>
</dbReference>
<keyword evidence="3" id="KW-1185">Reference proteome</keyword>
<reference evidence="1" key="1">
    <citation type="journal article" date="2018" name="Genome Biol. Evol.">
        <title>Genomics and development of Lentinus tigrinus, a white-rot wood-decaying mushroom with dimorphic fruiting bodies.</title>
        <authorList>
            <person name="Wu B."/>
            <person name="Xu Z."/>
            <person name="Knudson A."/>
            <person name="Carlson A."/>
            <person name="Chen N."/>
            <person name="Kovaka S."/>
            <person name="LaButti K."/>
            <person name="Lipzen A."/>
            <person name="Pennachio C."/>
            <person name="Riley R."/>
            <person name="Schakwitz W."/>
            <person name="Umezawa K."/>
            <person name="Ohm R.A."/>
            <person name="Grigoriev I.V."/>
            <person name="Nagy L.G."/>
            <person name="Gibbons J."/>
            <person name="Hibbett D."/>
        </authorList>
    </citation>
    <scope>NUCLEOTIDE SEQUENCE [LARGE SCALE GENOMIC DNA]</scope>
    <source>
        <strain evidence="1">ALCF2SS1-6</strain>
    </source>
</reference>
<sequence>MNIFCLRTRCVWRAKIFQIDHLALLDFRTGYLLHCRTGYLPRRTSEAHRAKQDVFRVVRSRTSPRTDRAKYI</sequence>
<organism evidence="1 3">
    <name type="scientific">Lentinus tigrinus ALCF2SS1-6</name>
    <dbReference type="NCBI Taxonomy" id="1328759"/>
    <lineage>
        <taxon>Eukaryota</taxon>
        <taxon>Fungi</taxon>
        <taxon>Dikarya</taxon>
        <taxon>Basidiomycota</taxon>
        <taxon>Agaricomycotina</taxon>
        <taxon>Agaricomycetes</taxon>
        <taxon>Polyporales</taxon>
        <taxon>Polyporaceae</taxon>
        <taxon>Lentinus</taxon>
    </lineage>
</organism>
<protein>
    <submittedName>
        <fullName evidence="1">Uncharacterized protein</fullName>
    </submittedName>
</protein>
<proteinExistence type="predicted"/>
<gene>
    <name evidence="2" type="ORF">L227DRAFT_579820</name>
    <name evidence="1" type="ORF">L227DRAFT_582171</name>
</gene>
<name>A0A5C2RKW3_9APHY</name>